<keyword evidence="8" id="KW-1185">Reference proteome</keyword>
<evidence type="ECO:0000256" key="6">
    <source>
        <dbReference type="SAM" id="SignalP"/>
    </source>
</evidence>
<proteinExistence type="inferred from homology"/>
<comment type="similarity">
    <text evidence="1">Belongs to the peptidase S1 family.</text>
</comment>
<evidence type="ECO:0000256" key="4">
    <source>
        <dbReference type="ARBA" id="ARBA00022825"/>
    </source>
</evidence>
<dbReference type="InterPro" id="IPR001254">
    <property type="entry name" value="Trypsin_dom"/>
</dbReference>
<evidence type="ECO:0000313" key="8">
    <source>
        <dbReference type="Proteomes" id="UP000322000"/>
    </source>
</evidence>
<evidence type="ECO:0000259" key="7">
    <source>
        <dbReference type="PROSITE" id="PS50240"/>
    </source>
</evidence>
<dbReference type="RefSeq" id="XP_026734168.1">
    <property type="nucleotide sequence ID" value="XM_026878367.1"/>
</dbReference>
<keyword evidence="2" id="KW-0645">Protease</keyword>
<name>A0A7E5W0M8_TRINI</name>
<evidence type="ECO:0000313" key="9">
    <source>
        <dbReference type="RefSeq" id="XP_026734168.1"/>
    </source>
</evidence>
<dbReference type="PROSITE" id="PS50240">
    <property type="entry name" value="TRYPSIN_DOM"/>
    <property type="match status" value="1"/>
</dbReference>
<dbReference type="InParanoid" id="A0A7E5W0M8"/>
<protein>
    <submittedName>
        <fullName evidence="9">Trypsin alpha-like</fullName>
    </submittedName>
</protein>
<keyword evidence="3" id="KW-0378">Hydrolase</keyword>
<evidence type="ECO:0000256" key="2">
    <source>
        <dbReference type="ARBA" id="ARBA00022670"/>
    </source>
</evidence>
<organism evidence="8 9">
    <name type="scientific">Trichoplusia ni</name>
    <name type="common">Cabbage looper</name>
    <dbReference type="NCBI Taxonomy" id="7111"/>
    <lineage>
        <taxon>Eukaryota</taxon>
        <taxon>Metazoa</taxon>
        <taxon>Ecdysozoa</taxon>
        <taxon>Arthropoda</taxon>
        <taxon>Hexapoda</taxon>
        <taxon>Insecta</taxon>
        <taxon>Pterygota</taxon>
        <taxon>Neoptera</taxon>
        <taxon>Endopterygota</taxon>
        <taxon>Lepidoptera</taxon>
        <taxon>Glossata</taxon>
        <taxon>Ditrysia</taxon>
        <taxon>Noctuoidea</taxon>
        <taxon>Noctuidae</taxon>
        <taxon>Plusiinae</taxon>
        <taxon>Trichoplusia</taxon>
    </lineage>
</organism>
<dbReference type="GeneID" id="113498360"/>
<dbReference type="SMART" id="SM00020">
    <property type="entry name" value="Tryp_SPc"/>
    <property type="match status" value="1"/>
</dbReference>
<dbReference type="PRINTS" id="PR00722">
    <property type="entry name" value="CHYMOTRYPSIN"/>
</dbReference>
<evidence type="ECO:0000256" key="5">
    <source>
        <dbReference type="ARBA" id="ARBA00023157"/>
    </source>
</evidence>
<feature type="signal peptide" evidence="6">
    <location>
        <begin position="1"/>
        <end position="17"/>
    </location>
</feature>
<dbReference type="SUPFAM" id="SSF50494">
    <property type="entry name" value="Trypsin-like serine proteases"/>
    <property type="match status" value="1"/>
</dbReference>
<dbReference type="Pfam" id="PF00089">
    <property type="entry name" value="Trypsin"/>
    <property type="match status" value="1"/>
</dbReference>
<dbReference type="OrthoDB" id="6380398at2759"/>
<sequence length="268" mass="28109">MASLAYLFLAILATASAAPETRLAGGDPTTINDFPYIVAYTYSYPNAGITIQRCVGSLISSWHVLSSAFCFSGANLDNLLVRAGSTNSLVGGTVALVSHFVQNPDYVASPRANDIAVSFLVEPLGITDTINVLYLPPNNFYLADGLPLKVFSWGFNAEGSQSDTLQSVTLDKQNLDECAATYADESAVAITDNVICASAAGKGTCNGDSGAPMVLDNVIVGVSSYFKNCGDDAYPDVFTRVDKFTNWILSVAVAGRSSPGMQAAPATL</sequence>
<keyword evidence="5" id="KW-1015">Disulfide bond</keyword>
<keyword evidence="6" id="KW-0732">Signal</keyword>
<evidence type="ECO:0000256" key="1">
    <source>
        <dbReference type="ARBA" id="ARBA00007664"/>
    </source>
</evidence>
<dbReference type="InterPro" id="IPR050430">
    <property type="entry name" value="Peptidase_S1"/>
</dbReference>
<reference evidence="9" key="1">
    <citation type="submission" date="2025-08" db="UniProtKB">
        <authorList>
            <consortium name="RefSeq"/>
        </authorList>
    </citation>
    <scope>IDENTIFICATION</scope>
</reference>
<dbReference type="GO" id="GO:0006508">
    <property type="term" value="P:proteolysis"/>
    <property type="evidence" value="ECO:0007669"/>
    <property type="project" value="UniProtKB-KW"/>
</dbReference>
<dbReference type="Gene3D" id="2.40.10.10">
    <property type="entry name" value="Trypsin-like serine proteases"/>
    <property type="match status" value="1"/>
</dbReference>
<feature type="chain" id="PRO_5028860523" evidence="6">
    <location>
        <begin position="18"/>
        <end position="268"/>
    </location>
</feature>
<dbReference type="InterPro" id="IPR001314">
    <property type="entry name" value="Peptidase_S1A"/>
</dbReference>
<dbReference type="Proteomes" id="UP000322000">
    <property type="component" value="Chromosome 10"/>
</dbReference>
<keyword evidence="4" id="KW-0720">Serine protease</keyword>
<dbReference type="PANTHER" id="PTHR24276:SF91">
    <property type="entry name" value="AT26814P-RELATED"/>
    <property type="match status" value="1"/>
</dbReference>
<dbReference type="AlphaFoldDB" id="A0A7E5W0M8"/>
<dbReference type="InterPro" id="IPR043504">
    <property type="entry name" value="Peptidase_S1_PA_chymotrypsin"/>
</dbReference>
<feature type="domain" description="Peptidase S1" evidence="7">
    <location>
        <begin position="23"/>
        <end position="253"/>
    </location>
</feature>
<accession>A0A7E5W0M8</accession>
<evidence type="ECO:0000256" key="3">
    <source>
        <dbReference type="ARBA" id="ARBA00022801"/>
    </source>
</evidence>
<dbReference type="PANTHER" id="PTHR24276">
    <property type="entry name" value="POLYSERASE-RELATED"/>
    <property type="match status" value="1"/>
</dbReference>
<dbReference type="GO" id="GO:0004252">
    <property type="term" value="F:serine-type endopeptidase activity"/>
    <property type="evidence" value="ECO:0007669"/>
    <property type="project" value="InterPro"/>
</dbReference>
<dbReference type="CDD" id="cd00190">
    <property type="entry name" value="Tryp_SPc"/>
    <property type="match status" value="1"/>
</dbReference>
<gene>
    <name evidence="9" type="primary">LOC113498360</name>
</gene>
<dbReference type="KEGG" id="tnl:113498360"/>
<dbReference type="FunCoup" id="A0A7E5W0M8">
    <property type="interactions" value="70"/>
</dbReference>
<dbReference type="InterPro" id="IPR009003">
    <property type="entry name" value="Peptidase_S1_PA"/>
</dbReference>